<comment type="caution">
    <text evidence="1">The sequence shown here is derived from an EMBL/GenBank/DDBJ whole genome shotgun (WGS) entry which is preliminary data.</text>
</comment>
<reference evidence="2" key="1">
    <citation type="journal article" date="2019" name="Int. J. Syst. Evol. Microbiol.">
        <title>The Global Catalogue of Microorganisms (GCM) 10K type strain sequencing project: providing services to taxonomists for standard genome sequencing and annotation.</title>
        <authorList>
            <consortium name="The Broad Institute Genomics Platform"/>
            <consortium name="The Broad Institute Genome Sequencing Center for Infectious Disease"/>
            <person name="Wu L."/>
            <person name="Ma J."/>
        </authorList>
    </citation>
    <scope>NUCLEOTIDE SEQUENCE [LARGE SCALE GENOMIC DNA]</scope>
    <source>
        <strain evidence="2">CGMCC 4.7677</strain>
    </source>
</reference>
<dbReference type="EMBL" id="BNAU01000001">
    <property type="protein sequence ID" value="GHE76095.1"/>
    <property type="molecule type" value="Genomic_DNA"/>
</dbReference>
<proteinExistence type="predicted"/>
<dbReference type="Gene3D" id="3.40.50.720">
    <property type="entry name" value="NAD(P)-binding Rossmann-like Domain"/>
    <property type="match status" value="1"/>
</dbReference>
<dbReference type="Proteomes" id="UP000605897">
    <property type="component" value="Unassembled WGS sequence"/>
</dbReference>
<organism evidence="1 2">
    <name type="scientific">Amycolatopsis deserti</name>
    <dbReference type="NCBI Taxonomy" id="185696"/>
    <lineage>
        <taxon>Bacteria</taxon>
        <taxon>Bacillati</taxon>
        <taxon>Actinomycetota</taxon>
        <taxon>Actinomycetes</taxon>
        <taxon>Pseudonocardiales</taxon>
        <taxon>Pseudonocardiaceae</taxon>
        <taxon>Amycolatopsis</taxon>
    </lineage>
</organism>
<dbReference type="PANTHER" id="PTHR43781:SF1">
    <property type="entry name" value="SACCHAROPINE DEHYDROGENASE"/>
    <property type="match status" value="1"/>
</dbReference>
<name>A0ABQ3ICY5_9PSEU</name>
<evidence type="ECO:0000313" key="2">
    <source>
        <dbReference type="Proteomes" id="UP000605897"/>
    </source>
</evidence>
<sequence length="193" mass="19443">MRALDGPGDVLVTTVGPVERFGHPVAAAAASVGAHYVDSTGEVGFARDLRTRHYQAARATGSTMLPAFGYDCGPITAISPVANLIARRPLGERIVAHVSKAAIGPAGGPDTSERAKTPIHVVARASDASGHVIAQAHVGGPSIYSLTGGLLAAAAARLVDGEATTADVRPLDAFGLGGLAALCAETGLRPVPR</sequence>
<dbReference type="PANTHER" id="PTHR43781">
    <property type="entry name" value="SACCHAROPINE DEHYDROGENASE"/>
    <property type="match status" value="1"/>
</dbReference>
<accession>A0ABQ3ICY5</accession>
<protein>
    <recommendedName>
        <fullName evidence="3">Saccharopine dehydrogenase</fullName>
    </recommendedName>
</protein>
<keyword evidence="2" id="KW-1185">Reference proteome</keyword>
<evidence type="ECO:0000313" key="1">
    <source>
        <dbReference type="EMBL" id="GHE76095.1"/>
    </source>
</evidence>
<evidence type="ECO:0008006" key="3">
    <source>
        <dbReference type="Google" id="ProtNLM"/>
    </source>
</evidence>
<dbReference type="RefSeq" id="WP_229873990.1">
    <property type="nucleotide sequence ID" value="NZ_BNAU01000001.1"/>
</dbReference>
<gene>
    <name evidence="1" type="ORF">GCM10017786_01250</name>
</gene>